<dbReference type="PANTHER" id="PTHR43591">
    <property type="entry name" value="METHYLTRANSFERASE"/>
    <property type="match status" value="1"/>
</dbReference>
<protein>
    <recommendedName>
        <fullName evidence="2">Methyltransferase domain-containing protein</fullName>
    </recommendedName>
</protein>
<dbReference type="OrthoDB" id="2013972at2759"/>
<evidence type="ECO:0000313" key="4">
    <source>
        <dbReference type="Proteomes" id="UP000603453"/>
    </source>
</evidence>
<feature type="domain" description="Methyltransferase" evidence="2">
    <location>
        <begin position="112"/>
        <end position="203"/>
    </location>
</feature>
<reference evidence="3" key="1">
    <citation type="submission" date="2020-12" db="EMBL/GenBank/DDBJ databases">
        <title>Metabolic potential, ecology and presence of endohyphal bacteria is reflected in genomic diversity of Mucoromycotina.</title>
        <authorList>
            <person name="Muszewska A."/>
            <person name="Okrasinska A."/>
            <person name="Steczkiewicz K."/>
            <person name="Drgas O."/>
            <person name="Orlowska M."/>
            <person name="Perlinska-Lenart U."/>
            <person name="Aleksandrzak-Piekarczyk T."/>
            <person name="Szatraj K."/>
            <person name="Zielenkiewicz U."/>
            <person name="Pilsyk S."/>
            <person name="Malc E."/>
            <person name="Mieczkowski P."/>
            <person name="Kruszewska J.S."/>
            <person name="Biernat P."/>
            <person name="Pawlowska J."/>
        </authorList>
    </citation>
    <scope>NUCLEOTIDE SEQUENCE</scope>
    <source>
        <strain evidence="3">WA0000017839</strain>
    </source>
</reference>
<dbReference type="AlphaFoldDB" id="A0A8H7QNU7"/>
<dbReference type="EMBL" id="JAEPRD010000154">
    <property type="protein sequence ID" value="KAG2196064.1"/>
    <property type="molecule type" value="Genomic_DNA"/>
</dbReference>
<dbReference type="Proteomes" id="UP000603453">
    <property type="component" value="Unassembled WGS sequence"/>
</dbReference>
<dbReference type="InterPro" id="IPR029063">
    <property type="entry name" value="SAM-dependent_MTases_sf"/>
</dbReference>
<name>A0A8H7QNU7_9FUNG</name>
<accession>A0A8H7QNU7</accession>
<proteinExistence type="predicted"/>
<dbReference type="CDD" id="cd02440">
    <property type="entry name" value="AdoMet_MTases"/>
    <property type="match status" value="1"/>
</dbReference>
<feature type="region of interest" description="Disordered" evidence="1">
    <location>
        <begin position="1"/>
        <end position="48"/>
    </location>
</feature>
<dbReference type="Pfam" id="PF13649">
    <property type="entry name" value="Methyltransf_25"/>
    <property type="match status" value="1"/>
</dbReference>
<sequence>MGGNISRDPPTGSRKKSGFRNNSTTASTTTTAVTTASANTEEKKVMMQKPTKRTIYGRAYHANEDSTYMLPRDDREVDRLHEEHFITKELLGFNIMSEALKVIDFQTGGLDILDVCCGPATWLCETSLEYPNCHFAGIDMCSLWPQVIRPVNLSFTEADVLQGLPYPDKSFDFIQMRFVVLAFKSNEWPFIISEIKRVLKDGGCFQCIELDMRITTSDTVAKSYTEAFESFCASFGLDASIGAKLDLLLTNDDGGGGTENELRILQSEYREIPLGWGGPIGDAYIQTFQGALDGLSPWLKQSLNITDHQDYESLMKKTTQALIQSKSFMGLYAFLLQKPLN</sequence>
<evidence type="ECO:0000256" key="1">
    <source>
        <dbReference type="SAM" id="MobiDB-lite"/>
    </source>
</evidence>
<dbReference type="InterPro" id="IPR041698">
    <property type="entry name" value="Methyltransf_25"/>
</dbReference>
<evidence type="ECO:0000259" key="2">
    <source>
        <dbReference type="Pfam" id="PF13649"/>
    </source>
</evidence>
<dbReference type="SUPFAM" id="SSF53335">
    <property type="entry name" value="S-adenosyl-L-methionine-dependent methyltransferases"/>
    <property type="match status" value="1"/>
</dbReference>
<feature type="compositionally biased region" description="Low complexity" evidence="1">
    <location>
        <begin position="21"/>
        <end position="39"/>
    </location>
</feature>
<keyword evidence="4" id="KW-1185">Reference proteome</keyword>
<dbReference type="Gene3D" id="3.40.50.150">
    <property type="entry name" value="Vaccinia Virus protein VP39"/>
    <property type="match status" value="1"/>
</dbReference>
<gene>
    <name evidence="3" type="ORF">INT47_008158</name>
</gene>
<evidence type="ECO:0000313" key="3">
    <source>
        <dbReference type="EMBL" id="KAG2196064.1"/>
    </source>
</evidence>
<comment type="caution">
    <text evidence="3">The sequence shown here is derived from an EMBL/GenBank/DDBJ whole genome shotgun (WGS) entry which is preliminary data.</text>
</comment>
<organism evidence="3 4">
    <name type="scientific">Mucor saturninus</name>
    <dbReference type="NCBI Taxonomy" id="64648"/>
    <lineage>
        <taxon>Eukaryota</taxon>
        <taxon>Fungi</taxon>
        <taxon>Fungi incertae sedis</taxon>
        <taxon>Mucoromycota</taxon>
        <taxon>Mucoromycotina</taxon>
        <taxon>Mucoromycetes</taxon>
        <taxon>Mucorales</taxon>
        <taxon>Mucorineae</taxon>
        <taxon>Mucoraceae</taxon>
        <taxon>Mucor</taxon>
    </lineage>
</organism>